<keyword evidence="3" id="KW-1185">Reference proteome</keyword>
<feature type="compositionally biased region" description="Basic residues" evidence="1">
    <location>
        <begin position="55"/>
        <end position="64"/>
    </location>
</feature>
<accession>A0A170PJV0</accession>
<organism evidence="2 3">
    <name type="scientific">Candidatus Promineifilum breve</name>
    <dbReference type="NCBI Taxonomy" id="1806508"/>
    <lineage>
        <taxon>Bacteria</taxon>
        <taxon>Bacillati</taxon>
        <taxon>Chloroflexota</taxon>
        <taxon>Ardenticatenia</taxon>
        <taxon>Candidatus Promineifilales</taxon>
        <taxon>Candidatus Promineifilaceae</taxon>
        <taxon>Candidatus Promineifilum</taxon>
    </lineage>
</organism>
<evidence type="ECO:0000313" key="2">
    <source>
        <dbReference type="EMBL" id="CUS06007.1"/>
    </source>
</evidence>
<gene>
    <name evidence="2" type="ORF">CFX0092_B0473</name>
</gene>
<dbReference type="Proteomes" id="UP000215027">
    <property type="component" value="Chromosome II"/>
</dbReference>
<reference evidence="2" key="1">
    <citation type="submission" date="2016-01" db="EMBL/GenBank/DDBJ databases">
        <authorList>
            <person name="Mcilroy J.S."/>
            <person name="Karst M S."/>
            <person name="Albertsen M."/>
        </authorList>
    </citation>
    <scope>NUCLEOTIDE SEQUENCE</scope>
    <source>
        <strain evidence="2">Cfx-K</strain>
    </source>
</reference>
<name>A0A170PJV0_9CHLR</name>
<dbReference type="AlphaFoldDB" id="A0A170PJV0"/>
<dbReference type="KEGG" id="pbf:CFX0092_B0473"/>
<evidence type="ECO:0000256" key="1">
    <source>
        <dbReference type="SAM" id="MobiDB-lite"/>
    </source>
</evidence>
<dbReference type="EMBL" id="LN890656">
    <property type="protein sequence ID" value="CUS06007.1"/>
    <property type="molecule type" value="Genomic_DNA"/>
</dbReference>
<evidence type="ECO:0000313" key="3">
    <source>
        <dbReference type="Proteomes" id="UP000215027"/>
    </source>
</evidence>
<proteinExistence type="predicted"/>
<sequence>MNQRDTGIVEHDGERYIKIRGAWYNARTYIKPPEIVSRRLDERFGNALPPEKPARLKHRPPLSL</sequence>
<protein>
    <submittedName>
        <fullName evidence="2">Uncharacterized protein</fullName>
    </submittedName>
</protein>
<dbReference type="RefSeq" id="WP_095045342.1">
    <property type="nucleotide sequence ID" value="NZ_LN890656.1"/>
</dbReference>
<feature type="region of interest" description="Disordered" evidence="1">
    <location>
        <begin position="45"/>
        <end position="64"/>
    </location>
</feature>